<comment type="similarity">
    <text evidence="1">Belongs to the class IV-like SAM-binding methyltransferase superfamily. RNA methyltransferase TrmH family.</text>
</comment>
<gene>
    <name evidence="5" type="primary">trmJ</name>
    <name evidence="7" type="ORF">FKY71_10655</name>
</gene>
<dbReference type="AlphaFoldDB" id="A0A540VQM0"/>
<feature type="domain" description="tRNA/rRNA methyltransferase SpoU type" evidence="6">
    <location>
        <begin position="63"/>
        <end position="209"/>
    </location>
</feature>
<evidence type="ECO:0000259" key="6">
    <source>
        <dbReference type="Pfam" id="PF00588"/>
    </source>
</evidence>
<evidence type="ECO:0000256" key="5">
    <source>
        <dbReference type="RuleBase" id="RU362024"/>
    </source>
</evidence>
<dbReference type="GO" id="GO:0003723">
    <property type="term" value="F:RNA binding"/>
    <property type="evidence" value="ECO:0007669"/>
    <property type="project" value="InterPro"/>
</dbReference>
<dbReference type="GO" id="GO:0005829">
    <property type="term" value="C:cytosol"/>
    <property type="evidence" value="ECO:0007669"/>
    <property type="project" value="TreeGrafter"/>
</dbReference>
<evidence type="ECO:0000313" key="7">
    <source>
        <dbReference type="EMBL" id="TQE99054.1"/>
    </source>
</evidence>
<evidence type="ECO:0000256" key="2">
    <source>
        <dbReference type="ARBA" id="ARBA00022603"/>
    </source>
</evidence>
<comment type="caution">
    <text evidence="7">The sequence shown here is derived from an EMBL/GenBank/DDBJ whole genome shotgun (WGS) entry which is preliminary data.</text>
</comment>
<keyword evidence="2 5" id="KW-0489">Methyltransferase</keyword>
<dbReference type="PANTHER" id="PTHR42786">
    <property type="entry name" value="TRNA/RRNA METHYLTRANSFERASE"/>
    <property type="match status" value="1"/>
</dbReference>
<comment type="catalytic activity">
    <reaction evidence="5">
        <text>cytidine(32) in tRNA + S-adenosyl-L-methionine = 2'-O-methylcytidine(32) in tRNA + S-adenosyl-L-homocysteine + H(+)</text>
        <dbReference type="Rhea" id="RHEA:42932"/>
        <dbReference type="Rhea" id="RHEA-COMP:10288"/>
        <dbReference type="Rhea" id="RHEA-COMP:10289"/>
        <dbReference type="ChEBI" id="CHEBI:15378"/>
        <dbReference type="ChEBI" id="CHEBI:57856"/>
        <dbReference type="ChEBI" id="CHEBI:59789"/>
        <dbReference type="ChEBI" id="CHEBI:74495"/>
        <dbReference type="ChEBI" id="CHEBI:82748"/>
        <dbReference type="EC" id="2.1.1.200"/>
    </reaction>
</comment>
<dbReference type="GO" id="GO:0106339">
    <property type="term" value="F:tRNA (cytidine(32)-2'-O)-methyltransferase activity"/>
    <property type="evidence" value="ECO:0007669"/>
    <property type="project" value="RHEA"/>
</dbReference>
<comment type="subunit">
    <text evidence="5">Homodimer.</text>
</comment>
<evidence type="ECO:0000313" key="8">
    <source>
        <dbReference type="Proteomes" id="UP000315400"/>
    </source>
</evidence>
<sequence length="289" mass="31011">MLRTMTLPALRAARTAMLTMGCIDLSRADPRHARHVVEFGWGSYQQTIIGGGALARKTPDDCRFILVGTSHSGNIGAAARAMKTMALTGLDLVAPTCEVDDQARAMASHAVDVVEAARSFNGLNEALAEHTLVLGLTARPRRDGVPALDPAEAAAMIHAERGSTAVLFGRERSGLTNEELGGCHRLIHIPANPDYPSLNLAAAVQLMAYEIYRHAATPTPEAGDGAPLATGAHLEGLHEQIAALVEQSGYSANQPREVLGRRLRNFINRSRPSVEEVNLLRGILKRILR</sequence>
<comment type="catalytic activity">
    <reaction evidence="5">
        <text>uridine(32) in tRNA + S-adenosyl-L-methionine = 2'-O-methyluridine(32) in tRNA + S-adenosyl-L-homocysteine + H(+)</text>
        <dbReference type="Rhea" id="RHEA:42936"/>
        <dbReference type="Rhea" id="RHEA-COMP:10107"/>
        <dbReference type="Rhea" id="RHEA-COMP:10290"/>
        <dbReference type="ChEBI" id="CHEBI:15378"/>
        <dbReference type="ChEBI" id="CHEBI:57856"/>
        <dbReference type="ChEBI" id="CHEBI:59789"/>
        <dbReference type="ChEBI" id="CHEBI:65315"/>
        <dbReference type="ChEBI" id="CHEBI:74478"/>
        <dbReference type="EC" id="2.1.1.200"/>
    </reaction>
</comment>
<comment type="subcellular location">
    <subcellularLocation>
        <location evidence="5">Cytoplasm</location>
    </subcellularLocation>
</comment>
<dbReference type="EC" id="2.1.1.200" evidence="5"/>
<dbReference type="InterPro" id="IPR001537">
    <property type="entry name" value="SpoU_MeTrfase"/>
</dbReference>
<dbReference type="Gene3D" id="3.40.1280.10">
    <property type="match status" value="1"/>
</dbReference>
<evidence type="ECO:0000256" key="1">
    <source>
        <dbReference type="ARBA" id="ARBA00007228"/>
    </source>
</evidence>
<keyword evidence="5" id="KW-0819">tRNA processing</keyword>
<dbReference type="Gene3D" id="1.10.8.590">
    <property type="match status" value="1"/>
</dbReference>
<name>A0A540VQM0_9GAMM</name>
<dbReference type="InterPro" id="IPR029026">
    <property type="entry name" value="tRNA_m1G_MTases_N"/>
</dbReference>
<dbReference type="STRING" id="1260251.SPISAL_02950"/>
<dbReference type="EMBL" id="VIFK01000098">
    <property type="protein sequence ID" value="TQE99054.1"/>
    <property type="molecule type" value="Genomic_DNA"/>
</dbReference>
<dbReference type="Pfam" id="PF00588">
    <property type="entry name" value="SpoU_methylase"/>
    <property type="match status" value="1"/>
</dbReference>
<evidence type="ECO:0000256" key="4">
    <source>
        <dbReference type="ARBA" id="ARBA00022691"/>
    </source>
</evidence>
<dbReference type="InterPro" id="IPR029028">
    <property type="entry name" value="Alpha/beta_knot_MTases"/>
</dbReference>
<keyword evidence="3 7" id="KW-0808">Transferase</keyword>
<accession>A0A540VQM0</accession>
<protein>
    <recommendedName>
        <fullName evidence="5">tRNA (cytidine/uridine-2'-O-)-methyltransferase TrmJ</fullName>
        <ecNumber evidence="5">2.1.1.200</ecNumber>
    </recommendedName>
    <alternativeName>
        <fullName evidence="5">tRNA (cytidine(32)/uridine(32)-2'-O)-methyltransferase</fullName>
    </alternativeName>
    <alternativeName>
        <fullName evidence="5">tRNA Cm32/Um32 methyltransferase</fullName>
    </alternativeName>
</protein>
<dbReference type="FunFam" id="3.40.1280.10:FF:000006">
    <property type="entry name" value="Uncharacterized tRNA/rRNA methyltransferase HI_0380"/>
    <property type="match status" value="1"/>
</dbReference>
<evidence type="ECO:0000256" key="3">
    <source>
        <dbReference type="ARBA" id="ARBA00022679"/>
    </source>
</evidence>
<reference evidence="7 8" key="1">
    <citation type="submission" date="2019-06" db="EMBL/GenBank/DDBJ databases">
        <title>Metagenome assembled Genome of Spiribacter salinus SL48-SHIP from the microbial mat of Salt Lake 48 (Novosibirsk region, Russia).</title>
        <authorList>
            <person name="Shipova A."/>
            <person name="Rozanov A.S."/>
            <person name="Bryanskaya A.V."/>
            <person name="Peltek S.E."/>
        </authorList>
    </citation>
    <scope>NUCLEOTIDE SEQUENCE [LARGE SCALE GENOMIC DNA]</scope>
    <source>
        <strain evidence="7">SL48-SHIP-2</strain>
    </source>
</reference>
<dbReference type="PANTHER" id="PTHR42786:SF2">
    <property type="entry name" value="TRNA (CYTIDINE_URIDINE-2'-O-)-METHYLTRANSFERASE TRMJ"/>
    <property type="match status" value="1"/>
</dbReference>
<dbReference type="Proteomes" id="UP000315400">
    <property type="component" value="Unassembled WGS sequence"/>
</dbReference>
<dbReference type="CDD" id="cd18093">
    <property type="entry name" value="SpoU-like_TrmJ"/>
    <property type="match status" value="1"/>
</dbReference>
<dbReference type="InterPro" id="IPR004384">
    <property type="entry name" value="RNA_MeTrfase_TrmJ/LasT"/>
</dbReference>
<organism evidence="7 8">
    <name type="scientific">Spiribacter salinus</name>
    <dbReference type="NCBI Taxonomy" id="1335746"/>
    <lineage>
        <taxon>Bacteria</taxon>
        <taxon>Pseudomonadati</taxon>
        <taxon>Pseudomonadota</taxon>
        <taxon>Gammaproteobacteria</taxon>
        <taxon>Chromatiales</taxon>
        <taxon>Ectothiorhodospiraceae</taxon>
        <taxon>Spiribacter</taxon>
    </lineage>
</organism>
<dbReference type="SUPFAM" id="SSF75217">
    <property type="entry name" value="alpha/beta knot"/>
    <property type="match status" value="1"/>
</dbReference>
<dbReference type="GO" id="GO:0160206">
    <property type="term" value="F:tRNA (cytidine(32)/uridine(32)-2'-O)-methyltransferase activity"/>
    <property type="evidence" value="ECO:0007669"/>
    <property type="project" value="UniProtKB-EC"/>
</dbReference>
<keyword evidence="4 5" id="KW-0949">S-adenosyl-L-methionine</keyword>
<dbReference type="GO" id="GO:0002128">
    <property type="term" value="P:tRNA nucleoside ribose methylation"/>
    <property type="evidence" value="ECO:0007669"/>
    <property type="project" value="TreeGrafter"/>
</dbReference>
<comment type="function">
    <text evidence="5">Catalyzes the formation of 2'O-methylated cytidine (Cm32) or 2'O-methylated uridine (Um32) at position 32 in tRNA.</text>
</comment>
<dbReference type="NCBIfam" id="TIGR00050">
    <property type="entry name" value="rRNA_methyl_1"/>
    <property type="match status" value="1"/>
</dbReference>
<proteinExistence type="inferred from homology"/>
<keyword evidence="5" id="KW-0963">Cytoplasm</keyword>